<accession>A0A4Y7JER4</accession>
<sequence length="68" mass="7249">MSGISTFPFSLNPEESLEEDLKTTISGAPMCFSGSAWFAQLQIYLDTASGQSGYHPSISVHIGAPVIQ</sequence>
<reference evidence="1 2" key="1">
    <citation type="journal article" date="2018" name="Science">
        <title>The opium poppy genome and morphinan production.</title>
        <authorList>
            <person name="Guo L."/>
            <person name="Winzer T."/>
            <person name="Yang X."/>
            <person name="Li Y."/>
            <person name="Ning Z."/>
            <person name="He Z."/>
            <person name="Teodor R."/>
            <person name="Lu Y."/>
            <person name="Bowser T.A."/>
            <person name="Graham I.A."/>
            <person name="Ye K."/>
        </authorList>
    </citation>
    <scope>NUCLEOTIDE SEQUENCE [LARGE SCALE GENOMIC DNA]</scope>
    <source>
        <strain evidence="2">cv. HN1</strain>
        <tissue evidence="1">Leaves</tissue>
    </source>
</reference>
<gene>
    <name evidence="1" type="ORF">C5167_005709</name>
</gene>
<dbReference type="EMBL" id="CM010718">
    <property type="protein sequence ID" value="RZC58411.1"/>
    <property type="molecule type" value="Genomic_DNA"/>
</dbReference>
<name>A0A4Y7JER4_PAPSO</name>
<evidence type="ECO:0000313" key="2">
    <source>
        <dbReference type="Proteomes" id="UP000316621"/>
    </source>
</evidence>
<protein>
    <submittedName>
        <fullName evidence="1">Uncharacterized protein</fullName>
    </submittedName>
</protein>
<evidence type="ECO:0000313" key="1">
    <source>
        <dbReference type="EMBL" id="RZC58411.1"/>
    </source>
</evidence>
<proteinExistence type="predicted"/>
<dbReference type="AlphaFoldDB" id="A0A4Y7JER4"/>
<keyword evidence="2" id="KW-1185">Reference proteome</keyword>
<organism evidence="1 2">
    <name type="scientific">Papaver somniferum</name>
    <name type="common">Opium poppy</name>
    <dbReference type="NCBI Taxonomy" id="3469"/>
    <lineage>
        <taxon>Eukaryota</taxon>
        <taxon>Viridiplantae</taxon>
        <taxon>Streptophyta</taxon>
        <taxon>Embryophyta</taxon>
        <taxon>Tracheophyta</taxon>
        <taxon>Spermatophyta</taxon>
        <taxon>Magnoliopsida</taxon>
        <taxon>Ranunculales</taxon>
        <taxon>Papaveraceae</taxon>
        <taxon>Papaveroideae</taxon>
        <taxon>Papaver</taxon>
    </lineage>
</organism>
<dbReference type="Proteomes" id="UP000316621">
    <property type="component" value="Chromosome 4"/>
</dbReference>
<dbReference type="Gramene" id="RZC58411">
    <property type="protein sequence ID" value="RZC58411"/>
    <property type="gene ID" value="C5167_005709"/>
</dbReference>